<dbReference type="OrthoDB" id="8300194at2759"/>
<dbReference type="InterPro" id="IPR051678">
    <property type="entry name" value="AGP_Transferase"/>
</dbReference>
<dbReference type="STRING" id="342668.A0A1B8GC49"/>
<dbReference type="InterPro" id="IPR002575">
    <property type="entry name" value="Aminoglycoside_PTrfase"/>
</dbReference>
<dbReference type="PANTHER" id="PTHR21310:SF15">
    <property type="entry name" value="AMINOGLYCOSIDE PHOSPHOTRANSFERASE DOMAIN-CONTAINING PROTEIN"/>
    <property type="match status" value="1"/>
</dbReference>
<dbReference type="SUPFAM" id="SSF56112">
    <property type="entry name" value="Protein kinase-like (PK-like)"/>
    <property type="match status" value="1"/>
</dbReference>
<accession>A0A1B8GC49</accession>
<evidence type="ECO:0000259" key="1">
    <source>
        <dbReference type="PROSITE" id="PS50287"/>
    </source>
</evidence>
<gene>
    <name evidence="2" type="ORF">VE01_08742</name>
</gene>
<keyword evidence="3" id="KW-1185">Reference proteome</keyword>
<dbReference type="EMBL" id="KV460254">
    <property type="protein sequence ID" value="OBT93418.1"/>
    <property type="molecule type" value="Genomic_DNA"/>
</dbReference>
<name>A0A1B8GC49_9PEZI</name>
<sequence length="322" mass="37111">MALSWLDQELWKRRADTLLCHNCGWNMKLQVRTGYASTVKFTFIDSFGNDYIGTDFATTKWVRENTKIPVVEEMKYWKDDNSHFFLMKRVPGESLEDAWPRLSGAEKKNYAREVIEYIAELRKHKAPSPQTVEGAPVRDQMLGSTHTSVVVIEDKETWWARVAKGNIMVHDGHVSGIIDWEHAGYLPDWWEHACAYNWIQEPLWQSLICKEMEKQLETEFGNYRILSDANLKTEGTFATPYASQRAPEHLPPTNVLLNVRLNMLLNVLQLISHNPMPLNVLPDIPPNVPPKMTPNVPLNVLLNVRLNALHLISHNRTPIIPR</sequence>
<dbReference type="PROSITE" id="PS50287">
    <property type="entry name" value="SRCR_2"/>
    <property type="match status" value="1"/>
</dbReference>
<dbReference type="InterPro" id="IPR011009">
    <property type="entry name" value="Kinase-like_dom_sf"/>
</dbReference>
<dbReference type="PANTHER" id="PTHR21310">
    <property type="entry name" value="AMINOGLYCOSIDE PHOSPHOTRANSFERASE-RELATED-RELATED"/>
    <property type="match status" value="1"/>
</dbReference>
<dbReference type="GO" id="GO:0016020">
    <property type="term" value="C:membrane"/>
    <property type="evidence" value="ECO:0007669"/>
    <property type="project" value="InterPro"/>
</dbReference>
<feature type="domain" description="SRCR" evidence="1">
    <location>
        <begin position="160"/>
        <end position="212"/>
    </location>
</feature>
<reference evidence="2 3" key="1">
    <citation type="submission" date="2016-03" db="EMBL/GenBank/DDBJ databases">
        <title>Comparative genomics of Pseudogymnoascus destructans, the fungus causing white-nose syndrome of bats.</title>
        <authorList>
            <person name="Palmer J.M."/>
            <person name="Drees K.P."/>
            <person name="Foster J.T."/>
            <person name="Lindner D.L."/>
        </authorList>
    </citation>
    <scope>NUCLEOTIDE SEQUENCE [LARGE SCALE GENOMIC DNA]</scope>
    <source>
        <strain evidence="2 3">UAMH 10579</strain>
    </source>
</reference>
<dbReference type="RefSeq" id="XP_018127151.1">
    <property type="nucleotide sequence ID" value="XM_018278161.1"/>
</dbReference>
<proteinExistence type="predicted"/>
<dbReference type="Pfam" id="PF01636">
    <property type="entry name" value="APH"/>
    <property type="match status" value="1"/>
</dbReference>
<reference evidence="3" key="2">
    <citation type="journal article" date="2018" name="Nat. Commun.">
        <title>Extreme sensitivity to ultraviolet light in the fungal pathogen causing white-nose syndrome of bats.</title>
        <authorList>
            <person name="Palmer J.M."/>
            <person name="Drees K.P."/>
            <person name="Foster J.T."/>
            <person name="Lindner D.L."/>
        </authorList>
    </citation>
    <scope>NUCLEOTIDE SEQUENCE [LARGE SCALE GENOMIC DNA]</scope>
    <source>
        <strain evidence="3">UAMH 10579</strain>
    </source>
</reference>
<protein>
    <recommendedName>
        <fullName evidence="1">SRCR domain-containing protein</fullName>
    </recommendedName>
</protein>
<organism evidence="2 3">
    <name type="scientific">Pseudogymnoascus verrucosus</name>
    <dbReference type="NCBI Taxonomy" id="342668"/>
    <lineage>
        <taxon>Eukaryota</taxon>
        <taxon>Fungi</taxon>
        <taxon>Dikarya</taxon>
        <taxon>Ascomycota</taxon>
        <taxon>Pezizomycotina</taxon>
        <taxon>Leotiomycetes</taxon>
        <taxon>Thelebolales</taxon>
        <taxon>Thelebolaceae</taxon>
        <taxon>Pseudogymnoascus</taxon>
    </lineage>
</organism>
<evidence type="ECO:0000313" key="2">
    <source>
        <dbReference type="EMBL" id="OBT93418.1"/>
    </source>
</evidence>
<dbReference type="Proteomes" id="UP000091956">
    <property type="component" value="Unassembled WGS sequence"/>
</dbReference>
<dbReference type="InterPro" id="IPR001190">
    <property type="entry name" value="SRCR"/>
</dbReference>
<evidence type="ECO:0000313" key="3">
    <source>
        <dbReference type="Proteomes" id="UP000091956"/>
    </source>
</evidence>
<dbReference type="GeneID" id="28842128"/>
<dbReference type="CDD" id="cd05120">
    <property type="entry name" value="APH_ChoK_like"/>
    <property type="match status" value="1"/>
</dbReference>
<dbReference type="AlphaFoldDB" id="A0A1B8GC49"/>